<protein>
    <submittedName>
        <fullName evidence="1">Uncharacterized protein</fullName>
    </submittedName>
</protein>
<dbReference type="RefSeq" id="WP_034704193.1">
    <property type="nucleotide sequence ID" value="NZ_JADMHL010000010.1"/>
</dbReference>
<evidence type="ECO:0000313" key="1">
    <source>
        <dbReference type="EMBL" id="MXS27025.1"/>
    </source>
</evidence>
<gene>
    <name evidence="1" type="ORF">GTI89_13280</name>
</gene>
<accession>A0A6I4XGD0</accession>
<dbReference type="AlphaFoldDB" id="A0A6I4XGD0"/>
<evidence type="ECO:0000313" key="2">
    <source>
        <dbReference type="Proteomes" id="UP000439965"/>
    </source>
</evidence>
<comment type="caution">
    <text evidence="1">The sequence shown here is derived from an EMBL/GenBank/DDBJ whole genome shotgun (WGS) entry which is preliminary data.</text>
</comment>
<dbReference type="EMBL" id="WVTI01000014">
    <property type="protein sequence ID" value="MXS27025.1"/>
    <property type="molecule type" value="Genomic_DNA"/>
</dbReference>
<sequence>MTGKVPGRVIDCHFFFWDDKKFVFLIIVPGKNAFDKRNAQGLPAEFFAIGKTVENRIVDLTKQA</sequence>
<name>A0A6I4XGD0_ENTGA</name>
<organism evidence="1 2">
    <name type="scientific">Enterococcus gallinarum</name>
    <dbReference type="NCBI Taxonomy" id="1353"/>
    <lineage>
        <taxon>Bacteria</taxon>
        <taxon>Bacillati</taxon>
        <taxon>Bacillota</taxon>
        <taxon>Bacilli</taxon>
        <taxon>Lactobacillales</taxon>
        <taxon>Enterococcaceae</taxon>
        <taxon>Enterococcus</taxon>
    </lineage>
</organism>
<reference evidence="1 2" key="1">
    <citation type="submission" date="2019-04" db="EMBL/GenBank/DDBJ databases">
        <title>Step-wise assembly of the neonatal virome modulated by breast feeding.</title>
        <authorList>
            <person name="Liang G."/>
            <person name="Bushman F."/>
        </authorList>
    </citation>
    <scope>NUCLEOTIDE SEQUENCE [LARGE SCALE GENOMIC DNA]</scope>
    <source>
        <strain evidence="1 2">E3404</strain>
    </source>
</reference>
<dbReference type="Proteomes" id="UP000439965">
    <property type="component" value="Unassembled WGS sequence"/>
</dbReference>
<proteinExistence type="predicted"/>